<evidence type="ECO:0000259" key="7">
    <source>
        <dbReference type="PROSITE" id="PS50975"/>
    </source>
</evidence>
<proteinExistence type="inferred from homology"/>
<dbReference type="InterPro" id="IPR040686">
    <property type="entry name" value="PurK_C"/>
</dbReference>
<dbReference type="OrthoDB" id="9299at2157"/>
<dbReference type="SUPFAM" id="SSF52440">
    <property type="entry name" value="PreATP-grasp domain"/>
    <property type="match status" value="1"/>
</dbReference>
<dbReference type="GO" id="GO:0046872">
    <property type="term" value="F:metal ion binding"/>
    <property type="evidence" value="ECO:0007669"/>
    <property type="project" value="InterPro"/>
</dbReference>
<keyword evidence="2 5" id="KW-0658">Purine biosynthesis</keyword>
<dbReference type="UniPathway" id="UPA00074">
    <property type="reaction ID" value="UER00942"/>
</dbReference>
<dbReference type="SUPFAM" id="SSF51246">
    <property type="entry name" value="Rudiment single hybrid motif"/>
    <property type="match status" value="1"/>
</dbReference>
<dbReference type="NCBIfam" id="NF004679">
    <property type="entry name" value="PRK06019.1-5"/>
    <property type="match status" value="1"/>
</dbReference>
<comment type="function">
    <text evidence="5">Catalyzes the ATP-dependent conversion of 5-aminoimidazole ribonucleotide (AIR) and HCO(3)(-) to N5-carboxyaminoimidazole ribonucleotide (N5-CAIR).</text>
</comment>
<dbReference type="EC" id="6.3.4.18" evidence="5 6"/>
<dbReference type="InterPro" id="IPR011054">
    <property type="entry name" value="Rudment_hybrid_motif"/>
</dbReference>
<accession>Q5JDF6</accession>
<comment type="function">
    <text evidence="6">Catalyzes the ATP-dependent conversion of 5-aminoimidazole ribonucleotide (AIR) and HCO(3)- to N5-carboxyaminoimidazole ribonucleotide (N5-CAIR).</text>
</comment>
<dbReference type="GO" id="GO:0006189">
    <property type="term" value="P:'de novo' IMP biosynthetic process"/>
    <property type="evidence" value="ECO:0007669"/>
    <property type="project" value="UniProtKB-UniRule"/>
</dbReference>
<dbReference type="Pfam" id="PF22660">
    <property type="entry name" value="RS_preATP-grasp-like"/>
    <property type="match status" value="1"/>
</dbReference>
<dbReference type="GO" id="GO:0005829">
    <property type="term" value="C:cytosol"/>
    <property type="evidence" value="ECO:0000318"/>
    <property type="project" value="GO_Central"/>
</dbReference>
<dbReference type="NCBIfam" id="TIGR01161">
    <property type="entry name" value="purK"/>
    <property type="match status" value="1"/>
</dbReference>
<keyword evidence="9" id="KW-1185">Reference proteome</keyword>
<keyword evidence="3 5" id="KW-0067">ATP-binding</keyword>
<feature type="binding site" evidence="5">
    <location>
        <position position="137"/>
    </location>
    <ligand>
        <name>ATP</name>
        <dbReference type="ChEBI" id="CHEBI:30616"/>
    </ligand>
</feature>
<dbReference type="EMBL" id="AP006878">
    <property type="protein sequence ID" value="BAD85024.1"/>
    <property type="molecule type" value="Genomic_DNA"/>
</dbReference>
<dbReference type="InterPro" id="IPR003135">
    <property type="entry name" value="ATP-grasp_carboxylate-amine"/>
</dbReference>
<feature type="binding site" evidence="5">
    <location>
        <begin position="254"/>
        <end position="255"/>
    </location>
    <ligand>
        <name>ATP</name>
        <dbReference type="ChEBI" id="CHEBI:30616"/>
    </ligand>
</feature>
<dbReference type="Pfam" id="PF02222">
    <property type="entry name" value="ATP-grasp"/>
    <property type="match status" value="1"/>
</dbReference>
<dbReference type="KEGG" id="tko:TK0835"/>
<dbReference type="GO" id="GO:0004638">
    <property type="term" value="F:phosphoribosylaminoimidazole carboxylase activity"/>
    <property type="evidence" value="ECO:0007669"/>
    <property type="project" value="InterPro"/>
</dbReference>
<dbReference type="STRING" id="69014.TK0835"/>
<dbReference type="Gene3D" id="3.30.470.20">
    <property type="entry name" value="ATP-grasp fold, B domain"/>
    <property type="match status" value="1"/>
</dbReference>
<evidence type="ECO:0000256" key="5">
    <source>
        <dbReference type="HAMAP-Rule" id="MF_01928"/>
    </source>
</evidence>
<dbReference type="PROSITE" id="PS50975">
    <property type="entry name" value="ATP_GRASP"/>
    <property type="match status" value="1"/>
</dbReference>
<evidence type="ECO:0000256" key="3">
    <source>
        <dbReference type="ARBA" id="ARBA00022840"/>
    </source>
</evidence>
<dbReference type="PANTHER" id="PTHR11609">
    <property type="entry name" value="PURINE BIOSYNTHESIS PROTEIN 6/7, PUR6/7"/>
    <property type="match status" value="1"/>
</dbReference>
<dbReference type="Proteomes" id="UP000000536">
    <property type="component" value="Chromosome"/>
</dbReference>
<dbReference type="GO" id="GO:0034028">
    <property type="term" value="F:5-(carboxyamino)imidazole ribonucleotide synthase activity"/>
    <property type="evidence" value="ECO:0007669"/>
    <property type="project" value="UniProtKB-UniRule"/>
</dbReference>
<reference evidence="8 9" key="1">
    <citation type="journal article" date="2005" name="Genome Res.">
        <title>Complete genome sequence of the hyperthermophilic archaeon Thermococcus kodakaraensis KOD1 and comparison with Pyrococcus genomes.</title>
        <authorList>
            <person name="Fukui T."/>
            <person name="Atomi H."/>
            <person name="Kanai T."/>
            <person name="Matsumi R."/>
            <person name="Fujiwara S."/>
            <person name="Imanaka T."/>
        </authorList>
    </citation>
    <scope>NUCLEOTIDE SEQUENCE [LARGE SCALE GENOMIC DNA]</scope>
    <source>
        <strain evidence="9">ATCC BAA-918 / JCM 12380 / KOD1</strain>
    </source>
</reference>
<comment type="pathway">
    <text evidence="5 6">Purine metabolism; IMP biosynthesis via de novo pathway; 5-amino-1-(5-phospho-D-ribosyl)imidazole-4-carboxylate from 5-amino-1-(5-phospho-D-ribosyl)imidazole (N5-CAIR route): step 1/2.</text>
</comment>
<dbReference type="GO" id="GO:0005524">
    <property type="term" value="F:ATP binding"/>
    <property type="evidence" value="ECO:0007669"/>
    <property type="project" value="UniProtKB-UniRule"/>
</dbReference>
<protein>
    <recommendedName>
        <fullName evidence="5 6">N5-carboxyaminoimidazole ribonucleotide synthase</fullName>
        <shortName evidence="5 6">N5-CAIR synthase</shortName>
        <ecNumber evidence="5 6">6.3.4.18</ecNumber>
    </recommendedName>
    <alternativeName>
        <fullName evidence="5 6">5-(carboxyamino)imidazole ribonucleotide synthetase</fullName>
    </alternativeName>
</protein>
<evidence type="ECO:0000256" key="6">
    <source>
        <dbReference type="RuleBase" id="RU361200"/>
    </source>
</evidence>
<feature type="binding site" evidence="5">
    <location>
        <begin position="168"/>
        <end position="171"/>
    </location>
    <ligand>
        <name>ATP</name>
        <dbReference type="ChEBI" id="CHEBI:30616"/>
    </ligand>
</feature>
<comment type="caution">
    <text evidence="5">Lacks conserved residue(s) required for the propagation of feature annotation.</text>
</comment>
<dbReference type="PATRIC" id="fig|69014.16.peg.815"/>
<dbReference type="RefSeq" id="WP_011249786.1">
    <property type="nucleotide sequence ID" value="NC_006624.1"/>
</dbReference>
<dbReference type="GeneID" id="78447350"/>
<feature type="binding site" evidence="5">
    <location>
        <position position="176"/>
    </location>
    <ligand>
        <name>ATP</name>
        <dbReference type="ChEBI" id="CHEBI:30616"/>
    </ligand>
</feature>
<comment type="subunit">
    <text evidence="5">Homodimer.</text>
</comment>
<dbReference type="SUPFAM" id="SSF56059">
    <property type="entry name" value="Glutathione synthetase ATP-binding domain-like"/>
    <property type="match status" value="1"/>
</dbReference>
<evidence type="ECO:0000256" key="4">
    <source>
        <dbReference type="ARBA" id="ARBA00022842"/>
    </source>
</evidence>
<organism evidence="8 9">
    <name type="scientific">Thermococcus kodakarensis (strain ATCC BAA-918 / JCM 12380 / KOD1)</name>
    <name type="common">Pyrococcus kodakaraensis (strain KOD1)</name>
    <dbReference type="NCBI Taxonomy" id="69014"/>
    <lineage>
        <taxon>Archaea</taxon>
        <taxon>Methanobacteriati</taxon>
        <taxon>Methanobacteriota</taxon>
        <taxon>Thermococci</taxon>
        <taxon>Thermococcales</taxon>
        <taxon>Thermococcaceae</taxon>
        <taxon>Thermococcus</taxon>
    </lineage>
</organism>
<dbReference type="InterPro" id="IPR054350">
    <property type="entry name" value="PurT/PurK_preATP-grasp"/>
</dbReference>
<sequence>MRDGFRIGILGGGQLAKMSAQEARRMGFDVLVLDPTPGCPASMVAEQIVGSFQDGEMVIELAERADVVTYDIESVNVEALKKVAKEKPVIPEPHVLEVIRDKYVQKKVLRRAGVPVPWFRELKSLDELENLIPVVQKARSGGYDGRGVVVIRDEKDLQKALNVPSYVEELVPIEKELSVIVVRNDDETLAYPTTEMVFNNEGNILDFLVAPGRVEKDVEKEAEEIAIRAVEALDGRGVFGVEMFLARDGRVLVNEIAPRPHNSGHWTIEAAVSSQFEQHVRVVADLPLGSTEVVLNAAMVNLLGEKGYYGKPVYDGVSEALRIPGVFVHVYGKREVFPFRKMGHVTAVDRTLPGAIEKALRAKALIRVRGEVNAQSGNNNG</sequence>
<gene>
    <name evidence="5 6" type="primary">purK</name>
    <name evidence="8" type="ordered locus">TK0835</name>
</gene>
<dbReference type="Gene3D" id="3.40.50.20">
    <property type="match status" value="1"/>
</dbReference>
<evidence type="ECO:0000256" key="2">
    <source>
        <dbReference type="ARBA" id="ARBA00022755"/>
    </source>
</evidence>
<dbReference type="HOGENOM" id="CLU_011534_0_2_2"/>
<dbReference type="InterPro" id="IPR011761">
    <property type="entry name" value="ATP-grasp"/>
</dbReference>
<keyword evidence="1 5" id="KW-0547">Nucleotide-binding</keyword>
<comment type="catalytic activity">
    <reaction evidence="5 6">
        <text>5-amino-1-(5-phospho-beta-D-ribosyl)imidazole + hydrogencarbonate + ATP = 5-carboxyamino-1-(5-phospho-D-ribosyl)imidazole + ADP + phosphate + 2 H(+)</text>
        <dbReference type="Rhea" id="RHEA:19317"/>
        <dbReference type="ChEBI" id="CHEBI:15378"/>
        <dbReference type="ChEBI" id="CHEBI:17544"/>
        <dbReference type="ChEBI" id="CHEBI:30616"/>
        <dbReference type="ChEBI" id="CHEBI:43474"/>
        <dbReference type="ChEBI" id="CHEBI:58730"/>
        <dbReference type="ChEBI" id="CHEBI:137981"/>
        <dbReference type="ChEBI" id="CHEBI:456216"/>
        <dbReference type="EC" id="6.3.4.18"/>
    </reaction>
</comment>
<comment type="similarity">
    <text evidence="5 6">Belongs to the PurK/PurT family.</text>
</comment>
<dbReference type="eggNOG" id="arCOG01597">
    <property type="taxonomic scope" value="Archaea"/>
</dbReference>
<keyword evidence="5 6" id="KW-0436">Ligase</keyword>
<dbReference type="EnsemblBacteria" id="BAD85024">
    <property type="protein sequence ID" value="BAD85024"/>
    <property type="gene ID" value="TK0835"/>
</dbReference>
<feature type="binding site" evidence="5">
    <location>
        <position position="102"/>
    </location>
    <ligand>
        <name>ATP</name>
        <dbReference type="ChEBI" id="CHEBI:30616"/>
    </ligand>
</feature>
<dbReference type="Pfam" id="PF17769">
    <property type="entry name" value="PurK_C"/>
    <property type="match status" value="1"/>
</dbReference>
<dbReference type="InterPro" id="IPR005875">
    <property type="entry name" value="PurK"/>
</dbReference>
<dbReference type="AlphaFoldDB" id="Q5JDF6"/>
<evidence type="ECO:0000313" key="9">
    <source>
        <dbReference type="Proteomes" id="UP000000536"/>
    </source>
</evidence>
<dbReference type="PANTHER" id="PTHR11609:SF5">
    <property type="entry name" value="PHOSPHORIBOSYLAMINOIMIDAZOLE CARBOXYLASE"/>
    <property type="match status" value="1"/>
</dbReference>
<evidence type="ECO:0000313" key="8">
    <source>
        <dbReference type="EMBL" id="BAD85024.1"/>
    </source>
</evidence>
<dbReference type="InterPro" id="IPR016185">
    <property type="entry name" value="PreATP-grasp_dom_sf"/>
</dbReference>
<dbReference type="PhylomeDB" id="Q5JDF6"/>
<dbReference type="HAMAP" id="MF_01928">
    <property type="entry name" value="PurK"/>
    <property type="match status" value="1"/>
</dbReference>
<keyword evidence="4" id="KW-0460">Magnesium</keyword>
<evidence type="ECO:0000256" key="1">
    <source>
        <dbReference type="ARBA" id="ARBA00022741"/>
    </source>
</evidence>
<name>Q5JDF6_THEKO</name>
<feature type="domain" description="ATP-grasp" evidence="7">
    <location>
        <begin position="106"/>
        <end position="284"/>
    </location>
</feature>
<dbReference type="InterPro" id="IPR013815">
    <property type="entry name" value="ATP_grasp_subdomain_1"/>
</dbReference>
<dbReference type="InParanoid" id="Q5JDF6"/>
<dbReference type="Gene3D" id="3.30.1490.20">
    <property type="entry name" value="ATP-grasp fold, A domain"/>
    <property type="match status" value="1"/>
</dbReference>